<dbReference type="PANTHER" id="PTHR14209">
    <property type="entry name" value="ISOAMYL ACETATE-HYDROLYZING ESTERASE 1"/>
    <property type="match status" value="1"/>
</dbReference>
<dbReference type="PANTHER" id="PTHR14209:SF19">
    <property type="entry name" value="ISOAMYL ACETATE-HYDROLYZING ESTERASE 1 HOMOLOG"/>
    <property type="match status" value="1"/>
</dbReference>
<dbReference type="Gene3D" id="3.40.50.1110">
    <property type="entry name" value="SGNH hydrolase"/>
    <property type="match status" value="1"/>
</dbReference>
<dbReference type="CDD" id="cd01838">
    <property type="entry name" value="Isoamyl_acetate_hydrolase_like"/>
    <property type="match status" value="1"/>
</dbReference>
<accession>A0A5J9TMN6</accession>
<dbReference type="InterPro" id="IPR045136">
    <property type="entry name" value="Iah1-like"/>
</dbReference>
<dbReference type="GO" id="GO:0016788">
    <property type="term" value="F:hydrolase activity, acting on ester bonds"/>
    <property type="evidence" value="ECO:0007669"/>
    <property type="project" value="InterPro"/>
</dbReference>
<evidence type="ECO:0000256" key="1">
    <source>
        <dbReference type="ARBA" id="ARBA00008668"/>
    </source>
</evidence>
<dbReference type="Gramene" id="TVU12477">
    <property type="protein sequence ID" value="TVU12477"/>
    <property type="gene ID" value="EJB05_46127"/>
</dbReference>
<proteinExistence type="inferred from homology"/>
<dbReference type="OrthoDB" id="671439at2759"/>
<name>A0A5J9TMN6_9POAL</name>
<dbReference type="InterPro" id="IPR001087">
    <property type="entry name" value="GDSL"/>
</dbReference>
<keyword evidence="2" id="KW-0378">Hydrolase</keyword>
<comment type="caution">
    <text evidence="3">The sequence shown here is derived from an EMBL/GenBank/DDBJ whole genome shotgun (WGS) entry which is preliminary data.</text>
</comment>
<dbReference type="FunFam" id="3.40.50.1110:FF:000002">
    <property type="entry name" value="isoamyl acetate-hydrolyzing esterase 1 homolog"/>
    <property type="match status" value="1"/>
</dbReference>
<feature type="non-terminal residue" evidence="3">
    <location>
        <position position="1"/>
    </location>
</feature>
<keyword evidence="4" id="KW-1185">Reference proteome</keyword>
<protein>
    <submittedName>
        <fullName evidence="3">Uncharacterized protein</fullName>
    </submittedName>
</protein>
<evidence type="ECO:0000256" key="2">
    <source>
        <dbReference type="ARBA" id="ARBA00022801"/>
    </source>
</evidence>
<dbReference type="AlphaFoldDB" id="A0A5J9TMN6"/>
<dbReference type="SUPFAM" id="SSF52266">
    <property type="entry name" value="SGNH hydrolase"/>
    <property type="match status" value="1"/>
</dbReference>
<dbReference type="InterPro" id="IPR036514">
    <property type="entry name" value="SGNH_hydro_sf"/>
</dbReference>
<organism evidence="3 4">
    <name type="scientific">Eragrostis curvula</name>
    <name type="common">weeping love grass</name>
    <dbReference type="NCBI Taxonomy" id="38414"/>
    <lineage>
        <taxon>Eukaryota</taxon>
        <taxon>Viridiplantae</taxon>
        <taxon>Streptophyta</taxon>
        <taxon>Embryophyta</taxon>
        <taxon>Tracheophyta</taxon>
        <taxon>Spermatophyta</taxon>
        <taxon>Magnoliopsida</taxon>
        <taxon>Liliopsida</taxon>
        <taxon>Poales</taxon>
        <taxon>Poaceae</taxon>
        <taxon>PACMAD clade</taxon>
        <taxon>Chloridoideae</taxon>
        <taxon>Eragrostideae</taxon>
        <taxon>Eragrostidinae</taxon>
        <taxon>Eragrostis</taxon>
    </lineage>
</organism>
<dbReference type="Proteomes" id="UP000324897">
    <property type="component" value="Chromosome 3"/>
</dbReference>
<sequence length="273" mass="30237">MRPSIVLFGDSITEEAFGEGGWGAHLANHYSRSADVVLRGYSGYNTRWAARVAERAVASIAGPVRAVTVFFGANDAALPDRASKLQHVPVAEYKENLRAICALLKKRWPSVVVILITPPPVDEDGRLRQRSALLYRSSNVAQTLYIIERNGTNACRYPYAHDSSGLPERTNAAAGRYARACVDVARRCGVRAIDIWSRMQKFPGWEKTFLRDGLHLTPSGNRVLFEEVVFALKDANLGLEALPADLPLFGDIDPENPGMAFEESYLQISLYDR</sequence>
<dbReference type="Pfam" id="PF00657">
    <property type="entry name" value="Lipase_GDSL"/>
    <property type="match status" value="1"/>
</dbReference>
<dbReference type="EMBL" id="RWGY01000039">
    <property type="protein sequence ID" value="TVU12477.1"/>
    <property type="molecule type" value="Genomic_DNA"/>
</dbReference>
<evidence type="ECO:0000313" key="4">
    <source>
        <dbReference type="Proteomes" id="UP000324897"/>
    </source>
</evidence>
<gene>
    <name evidence="3" type="ORF">EJB05_46127</name>
</gene>
<comment type="similarity">
    <text evidence="1">Belongs to the 'GDSL' lipolytic enzyme family.</text>
</comment>
<reference evidence="3 4" key="1">
    <citation type="journal article" date="2019" name="Sci. Rep.">
        <title>A high-quality genome of Eragrostis curvula grass provides insights into Poaceae evolution and supports new strategies to enhance forage quality.</title>
        <authorList>
            <person name="Carballo J."/>
            <person name="Santos B.A.C.M."/>
            <person name="Zappacosta D."/>
            <person name="Garbus I."/>
            <person name="Selva J.P."/>
            <person name="Gallo C.A."/>
            <person name="Diaz A."/>
            <person name="Albertini E."/>
            <person name="Caccamo M."/>
            <person name="Echenique V."/>
        </authorList>
    </citation>
    <scope>NUCLEOTIDE SEQUENCE [LARGE SCALE GENOMIC DNA]</scope>
    <source>
        <strain evidence="4">cv. Victoria</strain>
        <tissue evidence="3">Leaf</tissue>
    </source>
</reference>
<evidence type="ECO:0000313" key="3">
    <source>
        <dbReference type="EMBL" id="TVU12477.1"/>
    </source>
</evidence>